<feature type="binding site" evidence="5">
    <location>
        <position position="284"/>
    </location>
    <ligand>
        <name>Fe cation</name>
        <dbReference type="ChEBI" id="CHEBI:24875"/>
        <note>catalytic</note>
    </ligand>
</feature>
<dbReference type="GO" id="GO:0046872">
    <property type="term" value="F:metal ion binding"/>
    <property type="evidence" value="ECO:0007669"/>
    <property type="project" value="UniProtKB-KW"/>
</dbReference>
<keyword evidence="2 5" id="KW-0479">Metal-binding</keyword>
<dbReference type="GO" id="GO:0003834">
    <property type="term" value="F:beta-carotene 15,15'-dioxygenase activity"/>
    <property type="evidence" value="ECO:0007669"/>
    <property type="project" value="TreeGrafter"/>
</dbReference>
<comment type="similarity">
    <text evidence="1">Belongs to the carotenoid oxygenase family.</text>
</comment>
<dbReference type="PANTHER" id="PTHR10543">
    <property type="entry name" value="BETA-CAROTENE DIOXYGENASE"/>
    <property type="match status" value="1"/>
</dbReference>
<dbReference type="OrthoDB" id="407010at2759"/>
<accession>A0A8J9YSL5</accession>
<dbReference type="GO" id="GO:0010436">
    <property type="term" value="F:carotenoid dioxygenase activity"/>
    <property type="evidence" value="ECO:0007669"/>
    <property type="project" value="TreeGrafter"/>
</dbReference>
<dbReference type="Pfam" id="PF03055">
    <property type="entry name" value="RPE65"/>
    <property type="match status" value="1"/>
</dbReference>
<gene>
    <name evidence="6" type="primary">BCO2</name>
    <name evidence="6" type="ORF">BLAG_LOCUS4161</name>
</gene>
<dbReference type="GO" id="GO:0016121">
    <property type="term" value="P:carotene catabolic process"/>
    <property type="evidence" value="ECO:0007669"/>
    <property type="project" value="TreeGrafter"/>
</dbReference>
<proteinExistence type="inferred from homology"/>
<keyword evidence="7" id="KW-1185">Reference proteome</keyword>
<dbReference type="Proteomes" id="UP000838412">
    <property type="component" value="Chromosome 11"/>
</dbReference>
<name>A0A8J9YSL5_BRALA</name>
<evidence type="ECO:0000256" key="4">
    <source>
        <dbReference type="ARBA" id="ARBA00023004"/>
    </source>
</evidence>
<reference evidence="6" key="1">
    <citation type="submission" date="2022-01" db="EMBL/GenBank/DDBJ databases">
        <authorList>
            <person name="Braso-Vives M."/>
        </authorList>
    </citation>
    <scope>NUCLEOTIDE SEQUENCE</scope>
</reference>
<dbReference type="InterPro" id="IPR004294">
    <property type="entry name" value="Carotenoid_Oase"/>
</dbReference>
<keyword evidence="4 5" id="KW-0408">Iron</keyword>
<dbReference type="AlphaFoldDB" id="A0A8J9YSL5"/>
<protein>
    <submittedName>
        <fullName evidence="6">BCO2 protein</fullName>
    </submittedName>
</protein>
<evidence type="ECO:0000256" key="5">
    <source>
        <dbReference type="PIRSR" id="PIRSR604294-1"/>
    </source>
</evidence>
<dbReference type="EMBL" id="OV696696">
    <property type="protein sequence ID" value="CAH1240071.1"/>
    <property type="molecule type" value="Genomic_DNA"/>
</dbReference>
<evidence type="ECO:0000256" key="1">
    <source>
        <dbReference type="ARBA" id="ARBA00006787"/>
    </source>
</evidence>
<organism evidence="6 7">
    <name type="scientific">Branchiostoma lanceolatum</name>
    <name type="common">Common lancelet</name>
    <name type="synonym">Amphioxus lanceolatum</name>
    <dbReference type="NCBI Taxonomy" id="7740"/>
    <lineage>
        <taxon>Eukaryota</taxon>
        <taxon>Metazoa</taxon>
        <taxon>Chordata</taxon>
        <taxon>Cephalochordata</taxon>
        <taxon>Leptocardii</taxon>
        <taxon>Amphioxiformes</taxon>
        <taxon>Branchiostomatidae</taxon>
        <taxon>Branchiostoma</taxon>
    </lineage>
</organism>
<sequence>MYAVNMRNINSLGGKTVQVKLCVDPRVCKRGVHAVVPVPVLPHVHVGVVVRELEGFQSLNSVKLRVDTVEGDGRGVTFGRLRSVEECERVRNAPAMFELGGRSVIHVFDGFAKMHSVAIGQHGLNFSSAFLKSSSYTRSKKANRYAPSLTFLGVDPEFSELEKVEALLHPFDNTDVNVWKYGHGKNSVYAALTDEWVYAKFDLETLATTGVSIPPIDGVHFLTHFVQSCAHPLIEPGTNNSINYVLVPGLIPGQKQQYYVVRMMNLTSFEIIANFQTDKSTYMHSFGLTKNYVIFFAHPAIVSVEKMVTTVEVSEAMQWFPDEKTTIVVANIKTGKVEYLQHDAIFVTHHANAYETDDGKIIVDICASDDGISILTQYKIPLLRNQSDLYQSVAQTRFHRYTIDLANKSVETKTFRSKDPMQDFLHQIEVPIINENYRAQHYCYVYGVVLDFSPSNPVNGSLSIVKKNLCAPGKDQVWFHPNHHASEPSFVPNPDGKDEDDGVVLSSVFDAILEKNYLLILDGKTMKKINTAYMPTYIPFGFHGRFFS</sequence>
<feature type="binding site" evidence="5">
    <location>
        <position position="543"/>
    </location>
    <ligand>
        <name>Fe cation</name>
        <dbReference type="ChEBI" id="CHEBI:24875"/>
        <note>catalytic</note>
    </ligand>
</feature>
<keyword evidence="3" id="KW-0560">Oxidoreductase</keyword>
<comment type="cofactor">
    <cofactor evidence="5">
        <name>Fe(2+)</name>
        <dbReference type="ChEBI" id="CHEBI:29033"/>
    </cofactor>
    <text evidence="5">Binds 1 Fe(2+) ion per subunit.</text>
</comment>
<feature type="binding site" evidence="5">
    <location>
        <position position="349"/>
    </location>
    <ligand>
        <name>Fe cation</name>
        <dbReference type="ChEBI" id="CHEBI:24875"/>
        <note>catalytic</note>
    </ligand>
</feature>
<evidence type="ECO:0000313" key="7">
    <source>
        <dbReference type="Proteomes" id="UP000838412"/>
    </source>
</evidence>
<evidence type="ECO:0000256" key="2">
    <source>
        <dbReference type="ARBA" id="ARBA00022723"/>
    </source>
</evidence>
<dbReference type="GO" id="GO:0042574">
    <property type="term" value="P:retinal metabolic process"/>
    <property type="evidence" value="ECO:0007669"/>
    <property type="project" value="TreeGrafter"/>
</dbReference>
<dbReference type="PANTHER" id="PTHR10543:SF24">
    <property type="entry name" value="CAROTENOID ISOMEROOXYGENASE"/>
    <property type="match status" value="1"/>
</dbReference>
<evidence type="ECO:0000256" key="3">
    <source>
        <dbReference type="ARBA" id="ARBA00023002"/>
    </source>
</evidence>
<feature type="binding site" evidence="5">
    <location>
        <position position="231"/>
    </location>
    <ligand>
        <name>Fe cation</name>
        <dbReference type="ChEBI" id="CHEBI:24875"/>
        <note>catalytic</note>
    </ligand>
</feature>
<evidence type="ECO:0000313" key="6">
    <source>
        <dbReference type="EMBL" id="CAH1240071.1"/>
    </source>
</evidence>